<dbReference type="GeneTree" id="ENSGT00960000192218"/>
<dbReference type="AlphaFoldDB" id="A0A8C3H9I8"/>
<accession>A0A8C3H9I8</accession>
<organism evidence="1 2">
    <name type="scientific">Chrysemys picta bellii</name>
    <name type="common">Western painted turtle</name>
    <name type="synonym">Emys bellii</name>
    <dbReference type="NCBI Taxonomy" id="8478"/>
    <lineage>
        <taxon>Eukaryota</taxon>
        <taxon>Metazoa</taxon>
        <taxon>Chordata</taxon>
        <taxon>Craniata</taxon>
        <taxon>Vertebrata</taxon>
        <taxon>Euteleostomi</taxon>
        <taxon>Archelosauria</taxon>
        <taxon>Testudinata</taxon>
        <taxon>Testudines</taxon>
        <taxon>Cryptodira</taxon>
        <taxon>Durocryptodira</taxon>
        <taxon>Testudinoidea</taxon>
        <taxon>Emydidae</taxon>
        <taxon>Chrysemys</taxon>
    </lineage>
</organism>
<reference evidence="1" key="1">
    <citation type="submission" date="2025-08" db="UniProtKB">
        <authorList>
            <consortium name="Ensembl"/>
        </authorList>
    </citation>
    <scope>IDENTIFICATION</scope>
</reference>
<reference evidence="1" key="2">
    <citation type="submission" date="2025-09" db="UniProtKB">
        <authorList>
            <consortium name="Ensembl"/>
        </authorList>
    </citation>
    <scope>IDENTIFICATION</scope>
</reference>
<name>A0A8C3H9I8_CHRPI</name>
<dbReference type="Proteomes" id="UP000694380">
    <property type="component" value="Unplaced"/>
</dbReference>
<evidence type="ECO:0000313" key="1">
    <source>
        <dbReference type="Ensembl" id="ENSCPBP00000010092.1"/>
    </source>
</evidence>
<keyword evidence="2" id="KW-1185">Reference proteome</keyword>
<protein>
    <submittedName>
        <fullName evidence="1">Uncharacterized protein</fullName>
    </submittedName>
</protein>
<proteinExistence type="predicted"/>
<sequence length="87" mass="9808">MKLQQKHVSSWGDEITITKILTSLRKPSHPSYLQLKTLNGELKGHVCIRRISKVPQIPQRIPLSDLSTLSHAKTRILHTVSMMGNAL</sequence>
<dbReference type="Ensembl" id="ENSCPBT00000012108.1">
    <property type="protein sequence ID" value="ENSCPBP00000010092.1"/>
    <property type="gene ID" value="ENSCPBG00000007768.1"/>
</dbReference>
<evidence type="ECO:0000313" key="2">
    <source>
        <dbReference type="Proteomes" id="UP000694380"/>
    </source>
</evidence>